<sequence length="88" mass="9816">MATALVGTDLVATMHTRVALACARRLPIRVPPLPYQLPNMAECLQWHRYQENDPCHIWLRGIMLDIARGLPSSEELPLSAAALATRKL</sequence>
<proteinExistence type="inferred from homology"/>
<organism evidence="5 6">
    <name type="scientific">Massilia yuzhufengensis</name>
    <dbReference type="NCBI Taxonomy" id="1164594"/>
    <lineage>
        <taxon>Bacteria</taxon>
        <taxon>Pseudomonadati</taxon>
        <taxon>Pseudomonadota</taxon>
        <taxon>Betaproteobacteria</taxon>
        <taxon>Burkholderiales</taxon>
        <taxon>Oxalobacteraceae</taxon>
        <taxon>Telluria group</taxon>
        <taxon>Massilia</taxon>
    </lineage>
</organism>
<protein>
    <recommendedName>
        <fullName evidence="7">LysR substrate binding domain-containing protein</fullName>
    </recommendedName>
</protein>
<evidence type="ECO:0000256" key="4">
    <source>
        <dbReference type="ARBA" id="ARBA00023163"/>
    </source>
</evidence>
<evidence type="ECO:0000313" key="6">
    <source>
        <dbReference type="Proteomes" id="UP000198639"/>
    </source>
</evidence>
<evidence type="ECO:0008006" key="7">
    <source>
        <dbReference type="Google" id="ProtNLM"/>
    </source>
</evidence>
<evidence type="ECO:0000256" key="1">
    <source>
        <dbReference type="ARBA" id="ARBA00009437"/>
    </source>
</evidence>
<name>A0A1I1N1S5_9BURK</name>
<dbReference type="GO" id="GO:0003677">
    <property type="term" value="F:DNA binding"/>
    <property type="evidence" value="ECO:0007669"/>
    <property type="project" value="UniProtKB-KW"/>
</dbReference>
<reference evidence="6" key="1">
    <citation type="submission" date="2016-10" db="EMBL/GenBank/DDBJ databases">
        <authorList>
            <person name="Varghese N."/>
            <person name="Submissions S."/>
        </authorList>
    </citation>
    <scope>NUCLEOTIDE SEQUENCE [LARGE SCALE GENOMIC DNA]</scope>
    <source>
        <strain evidence="6">CGMCC 1.12041</strain>
    </source>
</reference>
<dbReference type="Gene3D" id="3.40.190.10">
    <property type="entry name" value="Periplasmic binding protein-like II"/>
    <property type="match status" value="2"/>
</dbReference>
<dbReference type="EMBL" id="FOLD01000012">
    <property type="protein sequence ID" value="SFC91624.1"/>
    <property type="molecule type" value="Genomic_DNA"/>
</dbReference>
<evidence type="ECO:0000256" key="3">
    <source>
        <dbReference type="ARBA" id="ARBA00023125"/>
    </source>
</evidence>
<evidence type="ECO:0000256" key="2">
    <source>
        <dbReference type="ARBA" id="ARBA00023015"/>
    </source>
</evidence>
<keyword evidence="6" id="KW-1185">Reference proteome</keyword>
<gene>
    <name evidence="5" type="ORF">SAMN05216204_11251</name>
</gene>
<comment type="similarity">
    <text evidence="1">Belongs to the LysR transcriptional regulatory family.</text>
</comment>
<dbReference type="InterPro" id="IPR050389">
    <property type="entry name" value="LysR-type_TF"/>
</dbReference>
<dbReference type="AlphaFoldDB" id="A0A1I1N1S5"/>
<dbReference type="Proteomes" id="UP000198639">
    <property type="component" value="Unassembled WGS sequence"/>
</dbReference>
<keyword evidence="4" id="KW-0804">Transcription</keyword>
<keyword evidence="2" id="KW-0805">Transcription regulation</keyword>
<dbReference type="GO" id="GO:0006355">
    <property type="term" value="P:regulation of DNA-templated transcription"/>
    <property type="evidence" value="ECO:0007669"/>
    <property type="project" value="TreeGrafter"/>
</dbReference>
<keyword evidence="3" id="KW-0238">DNA-binding</keyword>
<dbReference type="PANTHER" id="PTHR30118">
    <property type="entry name" value="HTH-TYPE TRANSCRIPTIONAL REGULATOR LEUO-RELATED"/>
    <property type="match status" value="1"/>
</dbReference>
<evidence type="ECO:0000313" key="5">
    <source>
        <dbReference type="EMBL" id="SFC91624.1"/>
    </source>
</evidence>
<dbReference type="STRING" id="1164594.SAMN05216204_11251"/>
<dbReference type="SUPFAM" id="SSF53850">
    <property type="entry name" value="Periplasmic binding protein-like II"/>
    <property type="match status" value="1"/>
</dbReference>
<accession>A0A1I1N1S5</accession>
<dbReference type="PANTHER" id="PTHR30118:SF6">
    <property type="entry name" value="HTH-TYPE TRANSCRIPTIONAL REGULATOR LEUO"/>
    <property type="match status" value="1"/>
</dbReference>